<keyword evidence="1" id="KW-0479">Metal-binding</keyword>
<dbReference type="RefSeq" id="WP_169343079.1">
    <property type="nucleotide sequence ID" value="NZ_JABBJJ010000008.1"/>
</dbReference>
<keyword evidence="4" id="KW-1185">Reference proteome</keyword>
<sequence length="564" mass="63178">MNLDLKYLGRSGVVDVPGGSALSFQPNLARPQVFFDQELKHPLRFREAISALHEVVVGDLRIKKKDKSAYEAWKAEEARQEDELRRAVLDQEKKAELAKLSREPIPPNLKADFQKMHRLYWDARVRWANELSRNDPELFRALVPCDPVVTVAPDVVFFECFAKDESSYGCLFVDRDAFSGKAEAATGTTNVDYSLALYEHFQTLRTYRPTRLQVDPTGFEVKVQGHASYREEKIDLPPTWLRGFGQLQAAMGLPARRVELSVDAVYSLLTYLKRHREKTGPRSLRFQLRPGAPASVVLEPWGVTVQSRGKAYDGPAQEDIKVWGRRRLMVLARLLPLAERVEVQLLGSGLPSIWTVHMGEMRMVLALSGWTANDWTGGASLELLAGDARPDARAVELLTQRLREVQRATLAELASHVSAPREALLGSLHLLAKQGQVVYDFAAQSYRWRQVMPVALSESVLGPEPEEVVQGRRLYQEQKVKLLREESLSGARRVIVAKVAEMECEALFDLDGGLSRAKCGCAHFRRVGLRAGPCRHLLALRLNVLRGASGFDMGLPGPAGRVFQ</sequence>
<evidence type="ECO:0000259" key="2">
    <source>
        <dbReference type="PROSITE" id="PS50966"/>
    </source>
</evidence>
<evidence type="ECO:0000313" key="3">
    <source>
        <dbReference type="EMBL" id="NMO13794.1"/>
    </source>
</evidence>
<evidence type="ECO:0000313" key="4">
    <source>
        <dbReference type="Proteomes" id="UP000518300"/>
    </source>
</evidence>
<keyword evidence="1" id="KW-0862">Zinc</keyword>
<gene>
    <name evidence="3" type="ORF">HG543_02810</name>
</gene>
<dbReference type="EMBL" id="JABBJJ010000008">
    <property type="protein sequence ID" value="NMO13794.1"/>
    <property type="molecule type" value="Genomic_DNA"/>
</dbReference>
<dbReference type="Proteomes" id="UP000518300">
    <property type="component" value="Unassembled WGS sequence"/>
</dbReference>
<dbReference type="AlphaFoldDB" id="A0A848L509"/>
<reference evidence="3 4" key="1">
    <citation type="submission" date="2020-04" db="EMBL/GenBank/DDBJ databases">
        <title>Draft genome of Pyxidicoccus fallax type strain.</title>
        <authorList>
            <person name="Whitworth D.E."/>
        </authorList>
    </citation>
    <scope>NUCLEOTIDE SEQUENCE [LARGE SCALE GENOMIC DNA]</scope>
    <source>
        <strain evidence="3 4">DSM 14698</strain>
    </source>
</reference>
<dbReference type="PROSITE" id="PS50966">
    <property type="entry name" value="ZF_SWIM"/>
    <property type="match status" value="1"/>
</dbReference>
<keyword evidence="1" id="KW-0863">Zinc-finger</keyword>
<protein>
    <submittedName>
        <fullName evidence="3">SWIM zinc finger family protein</fullName>
    </submittedName>
</protein>
<feature type="domain" description="SWIM-type" evidence="2">
    <location>
        <begin position="504"/>
        <end position="545"/>
    </location>
</feature>
<proteinExistence type="predicted"/>
<dbReference type="InterPro" id="IPR007527">
    <property type="entry name" value="Znf_SWIM"/>
</dbReference>
<name>A0A848L509_9BACT</name>
<comment type="caution">
    <text evidence="3">The sequence shown here is derived from an EMBL/GenBank/DDBJ whole genome shotgun (WGS) entry which is preliminary data.</text>
</comment>
<organism evidence="3 4">
    <name type="scientific">Pyxidicoccus fallax</name>
    <dbReference type="NCBI Taxonomy" id="394095"/>
    <lineage>
        <taxon>Bacteria</taxon>
        <taxon>Pseudomonadati</taxon>
        <taxon>Myxococcota</taxon>
        <taxon>Myxococcia</taxon>
        <taxon>Myxococcales</taxon>
        <taxon>Cystobacterineae</taxon>
        <taxon>Myxococcaceae</taxon>
        <taxon>Pyxidicoccus</taxon>
    </lineage>
</organism>
<dbReference type="GO" id="GO:0008270">
    <property type="term" value="F:zinc ion binding"/>
    <property type="evidence" value="ECO:0007669"/>
    <property type="project" value="UniProtKB-KW"/>
</dbReference>
<accession>A0A848L509</accession>
<evidence type="ECO:0000256" key="1">
    <source>
        <dbReference type="PROSITE-ProRule" id="PRU00325"/>
    </source>
</evidence>